<gene>
    <name evidence="1" type="ORF">LCGC14_2546210</name>
</gene>
<dbReference type="AlphaFoldDB" id="A0A0F9AP78"/>
<reference evidence="1" key="1">
    <citation type="journal article" date="2015" name="Nature">
        <title>Complex archaea that bridge the gap between prokaryotes and eukaryotes.</title>
        <authorList>
            <person name="Spang A."/>
            <person name="Saw J.H."/>
            <person name="Jorgensen S.L."/>
            <person name="Zaremba-Niedzwiedzka K."/>
            <person name="Martijn J."/>
            <person name="Lind A.E."/>
            <person name="van Eijk R."/>
            <person name="Schleper C."/>
            <person name="Guy L."/>
            <person name="Ettema T.J."/>
        </authorList>
    </citation>
    <scope>NUCLEOTIDE SEQUENCE</scope>
</reference>
<sequence length="58" mass="6487">MKETFESVMTRVLRDAKVSDSTLEEVRDKVDEVSSLHGTDSGMQELKNACDNVLNAKE</sequence>
<dbReference type="EMBL" id="LAZR01041669">
    <property type="protein sequence ID" value="KKL11399.1"/>
    <property type="molecule type" value="Genomic_DNA"/>
</dbReference>
<comment type="caution">
    <text evidence="1">The sequence shown here is derived from an EMBL/GenBank/DDBJ whole genome shotgun (WGS) entry which is preliminary data.</text>
</comment>
<evidence type="ECO:0008006" key="2">
    <source>
        <dbReference type="Google" id="ProtNLM"/>
    </source>
</evidence>
<organism evidence="1">
    <name type="scientific">marine sediment metagenome</name>
    <dbReference type="NCBI Taxonomy" id="412755"/>
    <lineage>
        <taxon>unclassified sequences</taxon>
        <taxon>metagenomes</taxon>
        <taxon>ecological metagenomes</taxon>
    </lineage>
</organism>
<evidence type="ECO:0000313" key="1">
    <source>
        <dbReference type="EMBL" id="KKL11399.1"/>
    </source>
</evidence>
<accession>A0A0F9AP78</accession>
<protein>
    <recommendedName>
        <fullName evidence="2">Signal recognition particle SRP54 helical bundle domain-containing protein</fullName>
    </recommendedName>
</protein>
<proteinExistence type="predicted"/>
<name>A0A0F9AP78_9ZZZZ</name>